<dbReference type="AlphaFoldDB" id="A0A931IJQ9"/>
<dbReference type="EMBL" id="JADMLG010000026">
    <property type="protein sequence ID" value="MBH0781591.1"/>
    <property type="molecule type" value="Genomic_DNA"/>
</dbReference>
<dbReference type="RefSeq" id="WP_196153895.1">
    <property type="nucleotide sequence ID" value="NZ_JADMLG010000026.1"/>
</dbReference>
<organism evidence="3 4">
    <name type="scientific">Nocardia bovistercoris</name>
    <dbReference type="NCBI Taxonomy" id="2785916"/>
    <lineage>
        <taxon>Bacteria</taxon>
        <taxon>Bacillati</taxon>
        <taxon>Actinomycetota</taxon>
        <taxon>Actinomycetes</taxon>
        <taxon>Mycobacteriales</taxon>
        <taxon>Nocardiaceae</taxon>
        <taxon>Nocardia</taxon>
    </lineage>
</organism>
<proteinExistence type="predicted"/>
<evidence type="ECO:0000313" key="3">
    <source>
        <dbReference type="EMBL" id="MBH0781591.1"/>
    </source>
</evidence>
<dbReference type="Pfam" id="PF13827">
    <property type="entry name" value="DUF4189"/>
    <property type="match status" value="1"/>
</dbReference>
<dbReference type="InterPro" id="IPR025240">
    <property type="entry name" value="DUF4189"/>
</dbReference>
<keyword evidence="4" id="KW-1185">Reference proteome</keyword>
<feature type="region of interest" description="Disordered" evidence="1">
    <location>
        <begin position="85"/>
        <end position="108"/>
    </location>
</feature>
<dbReference type="Proteomes" id="UP000655751">
    <property type="component" value="Unassembled WGS sequence"/>
</dbReference>
<comment type="caution">
    <text evidence="3">The sequence shown here is derived from an EMBL/GenBank/DDBJ whole genome shotgun (WGS) entry which is preliminary data.</text>
</comment>
<evidence type="ECO:0000313" key="4">
    <source>
        <dbReference type="Proteomes" id="UP000655751"/>
    </source>
</evidence>
<sequence>MAKPGRSSAISAGASVDWPSYDEAQAAAIENCAVADCTVMIAWANGCGALVYSDDGVAAASGPNRSEAERAAYRRLAEITPTAPLASFGSSDLSGAKVSQVVCTSNAR</sequence>
<accession>A0A931IJQ9</accession>
<reference evidence="3" key="1">
    <citation type="submission" date="2020-11" db="EMBL/GenBank/DDBJ databases">
        <title>Nocardia NEAU-351.nov., a novel actinomycete isolated from the cow dung.</title>
        <authorList>
            <person name="Zhang X."/>
        </authorList>
    </citation>
    <scope>NUCLEOTIDE SEQUENCE</scope>
    <source>
        <strain evidence="3">NEAU-351</strain>
    </source>
</reference>
<evidence type="ECO:0000259" key="2">
    <source>
        <dbReference type="Pfam" id="PF13827"/>
    </source>
</evidence>
<evidence type="ECO:0000256" key="1">
    <source>
        <dbReference type="SAM" id="MobiDB-lite"/>
    </source>
</evidence>
<protein>
    <submittedName>
        <fullName evidence="3">DUF4189 domain-containing protein</fullName>
    </submittedName>
</protein>
<name>A0A931IJQ9_9NOCA</name>
<gene>
    <name evidence="3" type="ORF">IT779_35500</name>
</gene>
<feature type="domain" description="DUF4189" evidence="2">
    <location>
        <begin position="11"/>
        <end position="77"/>
    </location>
</feature>